<dbReference type="InterPro" id="IPR005135">
    <property type="entry name" value="Endo/exonuclease/phosphatase"/>
</dbReference>
<name>A0A3L8DSB3_OOCBI</name>
<dbReference type="OrthoDB" id="7699669at2759"/>
<dbReference type="InterPro" id="IPR000477">
    <property type="entry name" value="RT_dom"/>
</dbReference>
<organism evidence="2 3">
    <name type="scientific">Ooceraea biroi</name>
    <name type="common">Clonal raider ant</name>
    <name type="synonym">Cerapachys biroi</name>
    <dbReference type="NCBI Taxonomy" id="2015173"/>
    <lineage>
        <taxon>Eukaryota</taxon>
        <taxon>Metazoa</taxon>
        <taxon>Ecdysozoa</taxon>
        <taxon>Arthropoda</taxon>
        <taxon>Hexapoda</taxon>
        <taxon>Insecta</taxon>
        <taxon>Pterygota</taxon>
        <taxon>Neoptera</taxon>
        <taxon>Endopterygota</taxon>
        <taxon>Hymenoptera</taxon>
        <taxon>Apocrita</taxon>
        <taxon>Aculeata</taxon>
        <taxon>Formicoidea</taxon>
        <taxon>Formicidae</taxon>
        <taxon>Dorylinae</taxon>
        <taxon>Ooceraea</taxon>
    </lineage>
</organism>
<accession>A0A3L8DSB3</accession>
<dbReference type="PANTHER" id="PTHR33332">
    <property type="entry name" value="REVERSE TRANSCRIPTASE DOMAIN-CONTAINING PROTEIN"/>
    <property type="match status" value="1"/>
</dbReference>
<gene>
    <name evidence="2" type="ORF">DMN91_003505</name>
</gene>
<dbReference type="InterPro" id="IPR036691">
    <property type="entry name" value="Endo/exonu/phosph_ase_sf"/>
</dbReference>
<dbReference type="InterPro" id="IPR043502">
    <property type="entry name" value="DNA/RNA_pol_sf"/>
</dbReference>
<dbReference type="Proteomes" id="UP000279307">
    <property type="component" value="Chromosome 4"/>
</dbReference>
<evidence type="ECO:0000313" key="3">
    <source>
        <dbReference type="Proteomes" id="UP000279307"/>
    </source>
</evidence>
<dbReference type="GO" id="GO:0071897">
    <property type="term" value="P:DNA biosynthetic process"/>
    <property type="evidence" value="ECO:0007669"/>
    <property type="project" value="UniProtKB-ARBA"/>
</dbReference>
<dbReference type="Pfam" id="PF14529">
    <property type="entry name" value="Exo_endo_phos_2"/>
    <property type="match status" value="1"/>
</dbReference>
<comment type="caution">
    <text evidence="2">The sequence shown here is derived from an EMBL/GenBank/DDBJ whole genome shotgun (WGS) entry which is preliminary data.</text>
</comment>
<dbReference type="Gene3D" id="3.60.10.10">
    <property type="entry name" value="Endonuclease/exonuclease/phosphatase"/>
    <property type="match status" value="1"/>
</dbReference>
<dbReference type="EMBL" id="QOIP01000004">
    <property type="protein sequence ID" value="RLU23301.1"/>
    <property type="molecule type" value="Genomic_DNA"/>
</dbReference>
<evidence type="ECO:0000259" key="1">
    <source>
        <dbReference type="PROSITE" id="PS50878"/>
    </source>
</evidence>
<dbReference type="PROSITE" id="PS50878">
    <property type="entry name" value="RT_POL"/>
    <property type="match status" value="1"/>
</dbReference>
<dbReference type="SUPFAM" id="SSF56672">
    <property type="entry name" value="DNA/RNA polymerases"/>
    <property type="match status" value="1"/>
</dbReference>
<dbReference type="Pfam" id="PF00078">
    <property type="entry name" value="RVT_1"/>
    <property type="match status" value="1"/>
</dbReference>
<evidence type="ECO:0000313" key="2">
    <source>
        <dbReference type="EMBL" id="RLU23301.1"/>
    </source>
</evidence>
<sequence>MAKRDSALSTQDINDDLQAGFSSGMNCSGNLLLSSSFTDEGDRITVSRINSLRRSINRHNDNAAKILLGSKESMEKRKSLESAFRACKEAFYEVSAACLSLLDEKQVGQCNLELEDVKKVIENALNNFSNGTLSQSARVARDVDVPPGGSYASALRSNPAKVHLSKGSVLNVPKTTSFLIVPDEENVERVQLETMLNPRIIIYGVPASLTGDEICEEIKALNLQGLMDPAIKVVYSFPPKGRKYTSCVVEVSSEGYQLFRRDHVGKIGGGVAIFLESSLHAKVLKCSDEVYNSRPEYLIAEISVADASRLLLAVVYRPPHCGYLGEFFEAFSDLSLQYKHAIIFGDFNADLNASTYDSRQIFDFAECYNLYLVLYNNTHHTRESARRLDLCLVDDGGKVVHFGQHDISWLSAHDLIHIKYQIRIERQRRRKIYVRDFRSLDTARLLRDLDSIDWSEMFETDNIDTKVEIFNKLTLATFDRHAPERLIEVRGLPAPGLRNEVQCLVRTAKRDYTNYFSNYKDQREVWSGLRHLGLVKARPVDRSLDFTLEELNNYFVRDAGFDSDRIYLGEPEYGDEKFYFRHVGLEEVSAAVLRNKSPATGVDGLSGRLVRIALPSVLPVLSHIFNWSLMCGTFPSVWKAALVVPLPKTKSPSLLQHFRPISILCNVSKAPERLVADQIIKYLDSKNLFDIHQLAYRKGHSTQTALIRVLDDIRCAVDRRQITVSVFFDFSKAFDCVSHRILIDKLKSLHLPNSVLRWISSYLDGRSQAVREPNERATSSFIDVHVGVPQGSVLGTLLFLLFLSDFGGILRYCKYGFYADDLMIYLHCDPKELADAVRRINEDIKRITDWAASNKLRLNASKTKAMLMGTARYINAIPIDTAPRILVLDDVIAYSKSVTYLGLTISNNLSWDRQVNAVVGRVNSVVYELKLCKDCCRIA</sequence>
<reference evidence="2 3" key="1">
    <citation type="journal article" date="2018" name="Genome Res.">
        <title>The genomic architecture and molecular evolution of ant odorant receptors.</title>
        <authorList>
            <person name="McKenzie S.K."/>
            <person name="Kronauer D.J.C."/>
        </authorList>
    </citation>
    <scope>NUCLEOTIDE SEQUENCE [LARGE SCALE GENOMIC DNA]</scope>
    <source>
        <strain evidence="2">Clonal line C1</strain>
    </source>
</reference>
<dbReference type="AlphaFoldDB" id="A0A3L8DSB3"/>
<protein>
    <recommendedName>
        <fullName evidence="1">Reverse transcriptase domain-containing protein</fullName>
    </recommendedName>
</protein>
<feature type="domain" description="Reverse transcriptase" evidence="1">
    <location>
        <begin position="627"/>
        <end position="905"/>
    </location>
</feature>
<proteinExistence type="predicted"/>
<dbReference type="CDD" id="cd01650">
    <property type="entry name" value="RT_nLTR_like"/>
    <property type="match status" value="1"/>
</dbReference>
<dbReference type="SUPFAM" id="SSF56219">
    <property type="entry name" value="DNase I-like"/>
    <property type="match status" value="1"/>
</dbReference>